<dbReference type="SUPFAM" id="SSF141371">
    <property type="entry name" value="PilZ domain-like"/>
    <property type="match status" value="1"/>
</dbReference>
<evidence type="ECO:0000313" key="3">
    <source>
        <dbReference type="Proteomes" id="UP000324298"/>
    </source>
</evidence>
<proteinExistence type="predicted"/>
<keyword evidence="3" id="KW-1185">Reference proteome</keyword>
<organism evidence="2 3">
    <name type="scientific">Oryzomonas rubra</name>
    <dbReference type="NCBI Taxonomy" id="2509454"/>
    <lineage>
        <taxon>Bacteria</taxon>
        <taxon>Pseudomonadati</taxon>
        <taxon>Thermodesulfobacteriota</taxon>
        <taxon>Desulfuromonadia</taxon>
        <taxon>Geobacterales</taxon>
        <taxon>Geobacteraceae</taxon>
        <taxon>Oryzomonas</taxon>
    </lineage>
</organism>
<dbReference type="InterPro" id="IPR009875">
    <property type="entry name" value="PilZ_domain"/>
</dbReference>
<protein>
    <submittedName>
        <fullName evidence="2">PilZ domain-containing protein</fullName>
    </submittedName>
</protein>
<evidence type="ECO:0000259" key="1">
    <source>
        <dbReference type="Pfam" id="PF07238"/>
    </source>
</evidence>
<dbReference type="Pfam" id="PF07238">
    <property type="entry name" value="PilZ"/>
    <property type="match status" value="1"/>
</dbReference>
<dbReference type="RefSeq" id="WP_149307120.1">
    <property type="nucleotide sequence ID" value="NZ_SRSD01000004.1"/>
</dbReference>
<feature type="domain" description="PilZ" evidence="1">
    <location>
        <begin position="4"/>
        <end position="100"/>
    </location>
</feature>
<dbReference type="Gene3D" id="2.40.10.220">
    <property type="entry name" value="predicted glycosyltransferase like domains"/>
    <property type="match status" value="1"/>
</dbReference>
<accession>A0A5A9XHS5</accession>
<evidence type="ECO:0000313" key="2">
    <source>
        <dbReference type="EMBL" id="KAA0892183.1"/>
    </source>
</evidence>
<dbReference type="EMBL" id="SRSD01000004">
    <property type="protein sequence ID" value="KAA0892183.1"/>
    <property type="molecule type" value="Genomic_DNA"/>
</dbReference>
<comment type="caution">
    <text evidence="2">The sequence shown here is derived from an EMBL/GenBank/DDBJ whole genome shotgun (WGS) entry which is preliminary data.</text>
</comment>
<dbReference type="GO" id="GO:0035438">
    <property type="term" value="F:cyclic-di-GMP binding"/>
    <property type="evidence" value="ECO:0007669"/>
    <property type="project" value="InterPro"/>
</dbReference>
<name>A0A5A9XHS5_9BACT</name>
<dbReference type="AlphaFoldDB" id="A0A5A9XHS5"/>
<reference evidence="2 3" key="1">
    <citation type="submission" date="2019-04" db="EMBL/GenBank/DDBJ databases">
        <title>Geobacter ruber sp. nov., ferric-reducing bacteria isolated from paddy soil.</title>
        <authorList>
            <person name="Xu Z."/>
            <person name="Masuda Y."/>
            <person name="Itoh H."/>
            <person name="Senoo K."/>
        </authorList>
    </citation>
    <scope>NUCLEOTIDE SEQUENCE [LARGE SCALE GENOMIC DNA]</scope>
    <source>
        <strain evidence="2 3">Red88</strain>
    </source>
</reference>
<dbReference type="Proteomes" id="UP000324298">
    <property type="component" value="Unassembled WGS sequence"/>
</dbReference>
<sequence length="125" mass="14078">MSSTRKFSRVPFRVNATVKTADRQFYGNVENLSMSGMLLITEERLPEGEPVEITIVLTGTSPELFVGFSGKVSREAENGIAFSFEKIDLDSYTHLKNIIAYNSDDAEKAMEEIYHSIDEKFATEK</sequence>
<dbReference type="OrthoDB" id="370480at2"/>
<gene>
    <name evidence="2" type="ORF">ET418_08250</name>
</gene>